<dbReference type="Proteomes" id="UP001141327">
    <property type="component" value="Unassembled WGS sequence"/>
</dbReference>
<sequence length="323" mass="34164">MIMRNFRNFHSPGSGGALMDGYFYFPSSRKMMGSPLGFTEEFQESYYTKLNSIKCKGKQGLGFGSSAWEGTGEVRPMGSAEPPSEEKNEEPQPIAPGASVQTLRKSFLSMFRKAGSADGSGAPAEPGSRSATASPAAGRPPVNPIVSKFHTRFDEETDSKPKPHAEAVTTAAAAPSPVPAAEKKKHKKHRQDDKPAEESPVLPSPTEGSAVLPSPEGDSPPADESKMKPKKKKHHTTASSSPATAEGESAQPSAVDEPAAAAAAPKKHHRKHARDESLATPAAPEAAPEAVPLPEAPGAEPQPEKKHRHHKKSRPAGEAESQQ</sequence>
<name>A0ABQ8UXL2_9EUKA</name>
<organism evidence="2 3">
    <name type="scientific">Paratrimastix pyriformis</name>
    <dbReference type="NCBI Taxonomy" id="342808"/>
    <lineage>
        <taxon>Eukaryota</taxon>
        <taxon>Metamonada</taxon>
        <taxon>Preaxostyla</taxon>
        <taxon>Paratrimastigidae</taxon>
        <taxon>Paratrimastix</taxon>
    </lineage>
</organism>
<feature type="region of interest" description="Disordered" evidence="1">
    <location>
        <begin position="114"/>
        <end position="323"/>
    </location>
</feature>
<evidence type="ECO:0000313" key="3">
    <source>
        <dbReference type="Proteomes" id="UP001141327"/>
    </source>
</evidence>
<feature type="compositionally biased region" description="Basic residues" evidence="1">
    <location>
        <begin position="305"/>
        <end position="314"/>
    </location>
</feature>
<gene>
    <name evidence="2" type="ORF">PAPYR_464</name>
</gene>
<feature type="region of interest" description="Disordered" evidence="1">
    <location>
        <begin position="65"/>
        <end position="100"/>
    </location>
</feature>
<accession>A0ABQ8UXL2</accession>
<comment type="caution">
    <text evidence="2">The sequence shown here is derived from an EMBL/GenBank/DDBJ whole genome shotgun (WGS) entry which is preliminary data.</text>
</comment>
<dbReference type="EMBL" id="JAPMOS010000001">
    <property type="protein sequence ID" value="KAJ4463176.1"/>
    <property type="molecule type" value="Genomic_DNA"/>
</dbReference>
<evidence type="ECO:0000256" key="1">
    <source>
        <dbReference type="SAM" id="MobiDB-lite"/>
    </source>
</evidence>
<evidence type="ECO:0000313" key="2">
    <source>
        <dbReference type="EMBL" id="KAJ4463176.1"/>
    </source>
</evidence>
<reference evidence="2" key="1">
    <citation type="journal article" date="2022" name="bioRxiv">
        <title>Genomics of Preaxostyla Flagellates Illuminates Evolutionary Transitions and the Path Towards Mitochondrial Loss.</title>
        <authorList>
            <person name="Novak L.V.F."/>
            <person name="Treitli S.C."/>
            <person name="Pyrih J."/>
            <person name="Halakuc P."/>
            <person name="Pipaliya S.V."/>
            <person name="Vacek V."/>
            <person name="Brzon O."/>
            <person name="Soukal P."/>
            <person name="Eme L."/>
            <person name="Dacks J.B."/>
            <person name="Karnkowska A."/>
            <person name="Elias M."/>
            <person name="Hampl V."/>
        </authorList>
    </citation>
    <scope>NUCLEOTIDE SEQUENCE</scope>
    <source>
        <strain evidence="2">RCP-MX</strain>
    </source>
</reference>
<proteinExistence type="predicted"/>
<protein>
    <submittedName>
        <fullName evidence="2">Uncharacterized protein</fullName>
    </submittedName>
</protein>
<feature type="compositionally biased region" description="Low complexity" evidence="1">
    <location>
        <begin position="281"/>
        <end position="301"/>
    </location>
</feature>
<feature type="compositionally biased region" description="Low complexity" evidence="1">
    <location>
        <begin position="166"/>
        <end position="175"/>
    </location>
</feature>
<feature type="compositionally biased region" description="Basic and acidic residues" evidence="1">
    <location>
        <begin position="151"/>
        <end position="165"/>
    </location>
</feature>
<keyword evidence="3" id="KW-1185">Reference proteome</keyword>